<keyword evidence="2" id="KW-0812">Transmembrane</keyword>
<name>A0A8H5HYD9_9AGAR</name>
<feature type="compositionally biased region" description="Basic and acidic residues" evidence="1">
    <location>
        <begin position="401"/>
        <end position="417"/>
    </location>
</feature>
<keyword evidence="2" id="KW-0472">Membrane</keyword>
<dbReference type="InterPro" id="IPR055754">
    <property type="entry name" value="DUF7330"/>
</dbReference>
<evidence type="ECO:0000256" key="2">
    <source>
        <dbReference type="SAM" id="Phobius"/>
    </source>
</evidence>
<evidence type="ECO:0000313" key="5">
    <source>
        <dbReference type="Proteomes" id="UP000518752"/>
    </source>
</evidence>
<dbReference type="AlphaFoldDB" id="A0A8H5HYD9"/>
<dbReference type="EMBL" id="JAACJN010000009">
    <property type="protein sequence ID" value="KAF5391678.1"/>
    <property type="molecule type" value="Genomic_DNA"/>
</dbReference>
<evidence type="ECO:0000259" key="3">
    <source>
        <dbReference type="Pfam" id="PF24016"/>
    </source>
</evidence>
<comment type="caution">
    <text evidence="4">The sequence shown here is derived from an EMBL/GenBank/DDBJ whole genome shotgun (WGS) entry which is preliminary data.</text>
</comment>
<reference evidence="4 5" key="1">
    <citation type="journal article" date="2020" name="ISME J.">
        <title>Uncovering the hidden diversity of litter-decomposition mechanisms in mushroom-forming fungi.</title>
        <authorList>
            <person name="Floudas D."/>
            <person name="Bentzer J."/>
            <person name="Ahren D."/>
            <person name="Johansson T."/>
            <person name="Persson P."/>
            <person name="Tunlid A."/>
        </authorList>
    </citation>
    <scope>NUCLEOTIDE SEQUENCE [LARGE SCALE GENOMIC DNA]</scope>
    <source>
        <strain evidence="4 5">CBS 406.79</strain>
    </source>
</reference>
<gene>
    <name evidence="4" type="ORF">D9757_002353</name>
</gene>
<dbReference type="OrthoDB" id="5570013at2759"/>
<dbReference type="Pfam" id="PF24016">
    <property type="entry name" value="DUF7330"/>
    <property type="match status" value="1"/>
</dbReference>
<dbReference type="Proteomes" id="UP000518752">
    <property type="component" value="Unassembled WGS sequence"/>
</dbReference>
<proteinExistence type="predicted"/>
<keyword evidence="5" id="KW-1185">Reference proteome</keyword>
<feature type="region of interest" description="Disordered" evidence="1">
    <location>
        <begin position="401"/>
        <end position="423"/>
    </location>
</feature>
<feature type="region of interest" description="Disordered" evidence="1">
    <location>
        <begin position="1"/>
        <end position="32"/>
    </location>
</feature>
<evidence type="ECO:0000256" key="1">
    <source>
        <dbReference type="SAM" id="MobiDB-lite"/>
    </source>
</evidence>
<organism evidence="4 5">
    <name type="scientific">Collybiopsis confluens</name>
    <dbReference type="NCBI Taxonomy" id="2823264"/>
    <lineage>
        <taxon>Eukaryota</taxon>
        <taxon>Fungi</taxon>
        <taxon>Dikarya</taxon>
        <taxon>Basidiomycota</taxon>
        <taxon>Agaricomycotina</taxon>
        <taxon>Agaricomycetes</taxon>
        <taxon>Agaricomycetidae</taxon>
        <taxon>Agaricales</taxon>
        <taxon>Marasmiineae</taxon>
        <taxon>Omphalotaceae</taxon>
        <taxon>Collybiopsis</taxon>
    </lineage>
</organism>
<keyword evidence="2" id="KW-1133">Transmembrane helix</keyword>
<protein>
    <recommendedName>
        <fullName evidence="3">DUF7330 domain-containing protein</fullName>
    </recommendedName>
</protein>
<accession>A0A8H5HYD9</accession>
<feature type="transmembrane region" description="Helical" evidence="2">
    <location>
        <begin position="37"/>
        <end position="56"/>
    </location>
</feature>
<feature type="domain" description="DUF7330" evidence="3">
    <location>
        <begin position="271"/>
        <end position="397"/>
    </location>
</feature>
<sequence>MNAQPEKTPLLALNSPPTPEEQEQERSRRRSQRRKRVIGHIVAILAIYFVITRVLYDLSLFQQPHRRHHPHWNDGQWASFNQLDTSEYPIPPDLTVAECADWNEGRVTSLDGHVNVQHVFRLPISSSLLFLTARGPLSVGNVNIVQSDSEDESAIVTVVTHYDGDSDDFDSLRLVKLCRVVADEDENGVGIFSARPHHRRHDYHIRFNVTVTLPKGSEHSPLVVSNLSTKMDGVFSHYVEDLADSVFFNSINLAGALRPIQVRSLKAGTASIGTANSPIEGNFTVTKSLKLKTANAHIDASVKMLNKRSGDHKTNLVMETVNSPIEASVSLLSVGPEDIELTSNGAFSIKARNARGSVKLAFPTAPVNSTVIVDAKTALSPINVNMHKTFEGSFAIRSTPLDKKDVTKQEAADPEGKGRKRSLVFDSVNGGSVDGRVFWGDEQGKGRGSIKLETAMSPIVLVV</sequence>
<evidence type="ECO:0000313" key="4">
    <source>
        <dbReference type="EMBL" id="KAF5391678.1"/>
    </source>
</evidence>